<dbReference type="EMBL" id="MLAK01000752">
    <property type="protein sequence ID" value="OHT05592.1"/>
    <property type="molecule type" value="Genomic_DNA"/>
</dbReference>
<keyword evidence="2" id="KW-0131">Cell cycle</keyword>
<accession>A0A1J4K427</accession>
<gene>
    <name evidence="4" type="ORF">TRFO_26593</name>
</gene>
<evidence type="ECO:0000256" key="1">
    <source>
        <dbReference type="ARBA" id="ARBA00006180"/>
    </source>
</evidence>
<keyword evidence="5" id="KW-1185">Reference proteome</keyword>
<evidence type="ECO:0000256" key="3">
    <source>
        <dbReference type="SAM" id="MobiDB-lite"/>
    </source>
</evidence>
<dbReference type="InterPro" id="IPR007587">
    <property type="entry name" value="SAPS"/>
</dbReference>
<proteinExistence type="inferred from homology"/>
<dbReference type="PANTHER" id="PTHR12634">
    <property type="entry name" value="SIT4 YEAST -ASSOCIATING PROTEIN-RELATED"/>
    <property type="match status" value="1"/>
</dbReference>
<evidence type="ECO:0000313" key="5">
    <source>
        <dbReference type="Proteomes" id="UP000179807"/>
    </source>
</evidence>
<dbReference type="GO" id="GO:0019888">
    <property type="term" value="F:protein phosphatase regulator activity"/>
    <property type="evidence" value="ECO:0007669"/>
    <property type="project" value="TreeGrafter"/>
</dbReference>
<dbReference type="VEuPathDB" id="TrichDB:TRFO_26593"/>
<dbReference type="RefSeq" id="XP_068358728.1">
    <property type="nucleotide sequence ID" value="XM_068505040.1"/>
</dbReference>
<dbReference type="AlphaFoldDB" id="A0A1J4K427"/>
<evidence type="ECO:0000313" key="4">
    <source>
        <dbReference type="EMBL" id="OHT05592.1"/>
    </source>
</evidence>
<name>A0A1J4K427_9EUKA</name>
<protein>
    <recommendedName>
        <fullName evidence="6">Serine/threonine-protein phosphatase 4 regulatory subunit 3-like central domain-containing protein</fullName>
    </recommendedName>
</protein>
<dbReference type="Proteomes" id="UP000179807">
    <property type="component" value="Unassembled WGS sequence"/>
</dbReference>
<organism evidence="4 5">
    <name type="scientific">Tritrichomonas foetus</name>
    <dbReference type="NCBI Taxonomy" id="1144522"/>
    <lineage>
        <taxon>Eukaryota</taxon>
        <taxon>Metamonada</taxon>
        <taxon>Parabasalia</taxon>
        <taxon>Tritrichomonadida</taxon>
        <taxon>Tritrichomonadidae</taxon>
        <taxon>Tritrichomonas</taxon>
    </lineage>
</organism>
<dbReference type="GeneID" id="94839744"/>
<evidence type="ECO:0008006" key="6">
    <source>
        <dbReference type="Google" id="ProtNLM"/>
    </source>
</evidence>
<feature type="region of interest" description="Disordered" evidence="3">
    <location>
        <begin position="485"/>
        <end position="510"/>
    </location>
</feature>
<sequence length="510" mass="59302">MTGLHFCPLFSRYHIKKRKLKLPHKYLRTVRLISLFFSTIMSWNSSKATSSITTKLEKEECSLVDILTDDNLKIAFKKRIPKLVDFLLDNIDQIIDIALGVEVIDQDILTQNEMKSVCFSLIVNQVKSFTGLLISNDSFLSHLDSFITNDKEIDEDSVTGFARIFQFLLQQSNGNILNRWPNRDYLYEKILKHHDKIAVHVLLEDLSNDGRKPVVAFLEDNHASNVLLDFIHNNMNQGTILKNIKLFNYLANIVSGIEIDSPLLFAFESVDTMKEIYELAINTPNRQLSAQIFNFLNKVAEQCDIDDGDERNEEEEEEEDPLITSVIKYGYNNLENIIEHIQKRTPFLSDCEHATRLVNTILLRSEMIPQCVYDYTRYLFEGIFENPAHSILHQSFSMLFEIIMTEQDKCSEFVKNCNMKYRIQEVYEKRYQIIANYWGLLFNLSNKINDIISTNKDDEDWQNFKNIVLTKTQTILNVEYGGKLPSESDQSDSEEIEFPLGRSQLVNYNE</sequence>
<comment type="similarity">
    <text evidence="1">Belongs to the SAPS family.</text>
</comment>
<dbReference type="OrthoDB" id="295029at2759"/>
<evidence type="ECO:0000256" key="2">
    <source>
        <dbReference type="ARBA" id="ARBA00023306"/>
    </source>
</evidence>
<comment type="caution">
    <text evidence="4">The sequence shown here is derived from an EMBL/GenBank/DDBJ whole genome shotgun (WGS) entry which is preliminary data.</text>
</comment>
<reference evidence="4" key="1">
    <citation type="submission" date="2016-10" db="EMBL/GenBank/DDBJ databases">
        <authorList>
            <person name="Benchimol M."/>
            <person name="Almeida L.G."/>
            <person name="Vasconcelos A.T."/>
            <person name="Perreira-Neves A."/>
            <person name="Rosa I.A."/>
            <person name="Tasca T."/>
            <person name="Bogo M.R."/>
            <person name="de Souza W."/>
        </authorList>
    </citation>
    <scope>NUCLEOTIDE SEQUENCE [LARGE SCALE GENOMIC DNA]</scope>
    <source>
        <strain evidence="4">K</strain>
    </source>
</reference>
<dbReference type="PANTHER" id="PTHR12634:SF8">
    <property type="entry name" value="FIERY MOUNTAIN, ISOFORM D"/>
    <property type="match status" value="1"/>
</dbReference>
<dbReference type="GO" id="GO:0019903">
    <property type="term" value="F:protein phosphatase binding"/>
    <property type="evidence" value="ECO:0007669"/>
    <property type="project" value="InterPro"/>
</dbReference>